<accession>A0A392NPQ3</accession>
<dbReference type="Proteomes" id="UP000265520">
    <property type="component" value="Unassembled WGS sequence"/>
</dbReference>
<evidence type="ECO:0000313" key="3">
    <source>
        <dbReference type="Proteomes" id="UP000265520"/>
    </source>
</evidence>
<evidence type="ECO:0000256" key="1">
    <source>
        <dbReference type="SAM" id="MobiDB-lite"/>
    </source>
</evidence>
<protein>
    <submittedName>
        <fullName evidence="2">Envelope-like protein</fullName>
    </submittedName>
</protein>
<reference evidence="2 3" key="1">
    <citation type="journal article" date="2018" name="Front. Plant Sci.">
        <title>Red Clover (Trifolium pratense) and Zigzag Clover (T. medium) - A Picture of Genomic Similarities and Differences.</title>
        <authorList>
            <person name="Dluhosova J."/>
            <person name="Istvanek J."/>
            <person name="Nedelnik J."/>
            <person name="Repkova J."/>
        </authorList>
    </citation>
    <scope>NUCLEOTIDE SEQUENCE [LARGE SCALE GENOMIC DNA]</scope>
    <source>
        <strain evidence="3">cv. 10/8</strain>
        <tissue evidence="2">Leaf</tissue>
    </source>
</reference>
<dbReference type="EMBL" id="LXQA010045963">
    <property type="protein sequence ID" value="MCI01364.1"/>
    <property type="molecule type" value="Genomic_DNA"/>
</dbReference>
<proteinExistence type="predicted"/>
<sequence length="128" mass="14006">MQDSHKNQVKQWPRKGKLSSVKLTMKYALLNRIVVVNWVHTSHSSDVATGIIVSGDVACKRESPLSLHYRLFEGHVPDIAATSGKPASSKPASSKPASGSLTKKQMIADLEDSCRALDAKKLKIERVI</sequence>
<organism evidence="2 3">
    <name type="scientific">Trifolium medium</name>
    <dbReference type="NCBI Taxonomy" id="97028"/>
    <lineage>
        <taxon>Eukaryota</taxon>
        <taxon>Viridiplantae</taxon>
        <taxon>Streptophyta</taxon>
        <taxon>Embryophyta</taxon>
        <taxon>Tracheophyta</taxon>
        <taxon>Spermatophyta</taxon>
        <taxon>Magnoliopsida</taxon>
        <taxon>eudicotyledons</taxon>
        <taxon>Gunneridae</taxon>
        <taxon>Pentapetalae</taxon>
        <taxon>rosids</taxon>
        <taxon>fabids</taxon>
        <taxon>Fabales</taxon>
        <taxon>Fabaceae</taxon>
        <taxon>Papilionoideae</taxon>
        <taxon>50 kb inversion clade</taxon>
        <taxon>NPAAA clade</taxon>
        <taxon>Hologalegina</taxon>
        <taxon>IRL clade</taxon>
        <taxon>Trifolieae</taxon>
        <taxon>Trifolium</taxon>
    </lineage>
</organism>
<keyword evidence="3" id="KW-1185">Reference proteome</keyword>
<feature type="region of interest" description="Disordered" evidence="1">
    <location>
        <begin position="80"/>
        <end position="102"/>
    </location>
</feature>
<name>A0A392NPQ3_9FABA</name>
<comment type="caution">
    <text evidence="2">The sequence shown here is derived from an EMBL/GenBank/DDBJ whole genome shotgun (WGS) entry which is preliminary data.</text>
</comment>
<feature type="compositionally biased region" description="Low complexity" evidence="1">
    <location>
        <begin position="83"/>
        <end position="100"/>
    </location>
</feature>
<dbReference type="AlphaFoldDB" id="A0A392NPQ3"/>
<evidence type="ECO:0000313" key="2">
    <source>
        <dbReference type="EMBL" id="MCI01364.1"/>
    </source>
</evidence>